<protein>
    <submittedName>
        <fullName evidence="5">GntR family transcriptional regulator</fullName>
    </submittedName>
</protein>
<organism evidence="5 6">
    <name type="scientific">Embleya hyalina</name>
    <dbReference type="NCBI Taxonomy" id="516124"/>
    <lineage>
        <taxon>Bacteria</taxon>
        <taxon>Bacillati</taxon>
        <taxon>Actinomycetota</taxon>
        <taxon>Actinomycetes</taxon>
        <taxon>Kitasatosporales</taxon>
        <taxon>Streptomycetaceae</taxon>
        <taxon>Embleya</taxon>
    </lineage>
</organism>
<dbReference type="InterPro" id="IPR028978">
    <property type="entry name" value="Chorismate_lyase_/UTRA_dom_sf"/>
</dbReference>
<dbReference type="SMART" id="SM00345">
    <property type="entry name" value="HTH_GNTR"/>
    <property type="match status" value="1"/>
</dbReference>
<dbReference type="PANTHER" id="PTHR44846:SF17">
    <property type="entry name" value="GNTR-FAMILY TRANSCRIPTIONAL REGULATOR"/>
    <property type="match status" value="1"/>
</dbReference>
<evidence type="ECO:0000259" key="4">
    <source>
        <dbReference type="PROSITE" id="PS50949"/>
    </source>
</evidence>
<dbReference type="Pfam" id="PF00392">
    <property type="entry name" value="GntR"/>
    <property type="match status" value="1"/>
</dbReference>
<dbReference type="InterPro" id="IPR050679">
    <property type="entry name" value="Bact_HTH_transcr_reg"/>
</dbReference>
<dbReference type="InterPro" id="IPR000524">
    <property type="entry name" value="Tscrpt_reg_HTH_GntR"/>
</dbReference>
<dbReference type="GO" id="GO:0003677">
    <property type="term" value="F:DNA binding"/>
    <property type="evidence" value="ECO:0007669"/>
    <property type="project" value="UniProtKB-KW"/>
</dbReference>
<proteinExistence type="predicted"/>
<dbReference type="InterPro" id="IPR036390">
    <property type="entry name" value="WH_DNA-bd_sf"/>
</dbReference>
<evidence type="ECO:0000256" key="1">
    <source>
        <dbReference type="ARBA" id="ARBA00023015"/>
    </source>
</evidence>
<feature type="domain" description="HTH gntR-type" evidence="4">
    <location>
        <begin position="10"/>
        <end position="78"/>
    </location>
</feature>
<reference evidence="5 6" key="1">
    <citation type="submission" date="2018-12" db="EMBL/GenBank/DDBJ databases">
        <title>Draft genome sequence of Embleya hyalina NBRC 13850T.</title>
        <authorList>
            <person name="Komaki H."/>
            <person name="Hosoyama A."/>
            <person name="Kimura A."/>
            <person name="Ichikawa N."/>
            <person name="Tamura T."/>
        </authorList>
    </citation>
    <scope>NUCLEOTIDE SEQUENCE [LARGE SCALE GENOMIC DNA]</scope>
    <source>
        <strain evidence="5 6">NBRC 13850</strain>
    </source>
</reference>
<dbReference type="CDD" id="cd07377">
    <property type="entry name" value="WHTH_GntR"/>
    <property type="match status" value="1"/>
</dbReference>
<evidence type="ECO:0000313" key="5">
    <source>
        <dbReference type="EMBL" id="GCD92863.1"/>
    </source>
</evidence>
<keyword evidence="2" id="KW-0238">DNA-binding</keyword>
<gene>
    <name evidence="5" type="ORF">EHYA_00505</name>
</gene>
<accession>A0A401YE35</accession>
<keyword evidence="6" id="KW-1185">Reference proteome</keyword>
<evidence type="ECO:0000313" key="6">
    <source>
        <dbReference type="Proteomes" id="UP000286931"/>
    </source>
</evidence>
<dbReference type="Pfam" id="PF07702">
    <property type="entry name" value="UTRA"/>
    <property type="match status" value="1"/>
</dbReference>
<dbReference type="InterPro" id="IPR036388">
    <property type="entry name" value="WH-like_DNA-bd_sf"/>
</dbReference>
<dbReference type="InterPro" id="IPR011663">
    <property type="entry name" value="UTRA"/>
</dbReference>
<dbReference type="Gene3D" id="3.40.1410.10">
    <property type="entry name" value="Chorismate lyase-like"/>
    <property type="match status" value="1"/>
</dbReference>
<dbReference type="Proteomes" id="UP000286931">
    <property type="component" value="Unassembled WGS sequence"/>
</dbReference>
<dbReference type="EMBL" id="BIFH01000013">
    <property type="protein sequence ID" value="GCD92863.1"/>
    <property type="molecule type" value="Genomic_DNA"/>
</dbReference>
<dbReference type="AlphaFoldDB" id="A0A401YE35"/>
<name>A0A401YE35_9ACTN</name>
<comment type="caution">
    <text evidence="5">The sequence shown here is derived from an EMBL/GenBank/DDBJ whole genome shotgun (WGS) entry which is preliminary data.</text>
</comment>
<dbReference type="GO" id="GO:0003700">
    <property type="term" value="F:DNA-binding transcription factor activity"/>
    <property type="evidence" value="ECO:0007669"/>
    <property type="project" value="InterPro"/>
</dbReference>
<sequence>MSDMATQTRRPLADDIVRELKIEIRDGVHPAGARLPTEADLCRRFGVSRATVRTALKELDVLGLIRTQQGAGTFVRTRPAVRDGLERMGSITESIRRSGKEPGHEYGRRTLRQVLPDEAERMGVPSDTEALELRRRVTADGDVVAYSYDVIPRGLLPAAFDPEELSGSLFAYFETELGIHPTLGLAKVHAVSSAHIAWGPDAAKHRLFVLLDQLHYDDDHRLLAYCKTYFVEGSYEFQLVRTA</sequence>
<dbReference type="GO" id="GO:0045892">
    <property type="term" value="P:negative regulation of DNA-templated transcription"/>
    <property type="evidence" value="ECO:0007669"/>
    <property type="project" value="TreeGrafter"/>
</dbReference>
<keyword evidence="3" id="KW-0804">Transcription</keyword>
<evidence type="ECO:0000256" key="3">
    <source>
        <dbReference type="ARBA" id="ARBA00023163"/>
    </source>
</evidence>
<dbReference type="SUPFAM" id="SSF46785">
    <property type="entry name" value="Winged helix' DNA-binding domain"/>
    <property type="match status" value="1"/>
</dbReference>
<keyword evidence="1" id="KW-0805">Transcription regulation</keyword>
<dbReference type="PROSITE" id="PS50949">
    <property type="entry name" value="HTH_GNTR"/>
    <property type="match status" value="1"/>
</dbReference>
<dbReference type="PANTHER" id="PTHR44846">
    <property type="entry name" value="MANNOSYL-D-GLYCERATE TRANSPORT/METABOLISM SYSTEM REPRESSOR MNGR-RELATED"/>
    <property type="match status" value="1"/>
</dbReference>
<evidence type="ECO:0000256" key="2">
    <source>
        <dbReference type="ARBA" id="ARBA00023125"/>
    </source>
</evidence>
<dbReference type="SMART" id="SM00866">
    <property type="entry name" value="UTRA"/>
    <property type="match status" value="1"/>
</dbReference>
<dbReference type="SUPFAM" id="SSF64288">
    <property type="entry name" value="Chorismate lyase-like"/>
    <property type="match status" value="1"/>
</dbReference>
<dbReference type="Gene3D" id="1.10.10.10">
    <property type="entry name" value="Winged helix-like DNA-binding domain superfamily/Winged helix DNA-binding domain"/>
    <property type="match status" value="1"/>
</dbReference>
<dbReference type="PRINTS" id="PR00035">
    <property type="entry name" value="HTHGNTR"/>
</dbReference>